<dbReference type="OrthoDB" id="9808602at2"/>
<evidence type="ECO:0000313" key="10">
    <source>
        <dbReference type="EMBL" id="EGD59056.1"/>
    </source>
</evidence>
<sequence length="196" mass="22430">MFDIVGALLLLALASPAMLLIAVMVRWTSPGPIFFAHRRVGRNGKRFFCLKFRTMAIDADAQLKALLERDAGARAEWQKTQKLRRDPRITSIGRFLRRTSLDELPQLFNVLIGDMSLVGPRPIVESEIARYGRRFSEYCLVRPGLTGLWQVQRRADTSYRRRVAFDVAFTRSRSVRLYFLILAKTVPCVLTGRGAW</sequence>
<evidence type="ECO:0000256" key="2">
    <source>
        <dbReference type="ARBA" id="ARBA00006464"/>
    </source>
</evidence>
<comment type="caution">
    <text evidence="10">The sequence shown here is derived from an EMBL/GenBank/DDBJ whole genome shotgun (WGS) entry which is preliminary data.</text>
</comment>
<evidence type="ECO:0000256" key="5">
    <source>
        <dbReference type="ARBA" id="ARBA00022692"/>
    </source>
</evidence>
<organism evidence="10 11">
    <name type="scientific">Novosphingobium nitrogenifigens DSM 19370</name>
    <dbReference type="NCBI Taxonomy" id="983920"/>
    <lineage>
        <taxon>Bacteria</taxon>
        <taxon>Pseudomonadati</taxon>
        <taxon>Pseudomonadota</taxon>
        <taxon>Alphaproteobacteria</taxon>
        <taxon>Sphingomonadales</taxon>
        <taxon>Sphingomonadaceae</taxon>
        <taxon>Novosphingobium</taxon>
    </lineage>
</organism>
<dbReference type="Proteomes" id="UP000004728">
    <property type="component" value="Unassembled WGS sequence"/>
</dbReference>
<keyword evidence="4 10" id="KW-0808">Transferase</keyword>
<dbReference type="PANTHER" id="PTHR30576">
    <property type="entry name" value="COLANIC BIOSYNTHESIS UDP-GLUCOSE LIPID CARRIER TRANSFERASE"/>
    <property type="match status" value="1"/>
</dbReference>
<dbReference type="EMBL" id="AEWJ01000037">
    <property type="protein sequence ID" value="EGD59056.1"/>
    <property type="molecule type" value="Genomic_DNA"/>
</dbReference>
<protein>
    <submittedName>
        <fullName evidence="10">Undecaprenyl-phosphate galactosephosphotransferase</fullName>
    </submittedName>
</protein>
<gene>
    <name evidence="10" type="ORF">Y88_1118</name>
</gene>
<evidence type="ECO:0000256" key="1">
    <source>
        <dbReference type="ARBA" id="ARBA00004236"/>
    </source>
</evidence>
<reference evidence="10 11" key="1">
    <citation type="journal article" date="2012" name="J. Bacteriol.">
        <title>Draft Genome Sequence of Novosphingobium nitrogenifigens Y88T.</title>
        <authorList>
            <person name="Strabala T.J."/>
            <person name="Macdonald L."/>
            <person name="Liu V."/>
            <person name="Smit A.M."/>
        </authorList>
    </citation>
    <scope>NUCLEOTIDE SEQUENCE [LARGE SCALE GENOMIC DNA]</scope>
    <source>
        <strain evidence="10 11">DSM 19370</strain>
    </source>
</reference>
<name>F1Z8G9_9SPHN</name>
<dbReference type="Pfam" id="PF02397">
    <property type="entry name" value="Bac_transf"/>
    <property type="match status" value="1"/>
</dbReference>
<dbReference type="GO" id="GO:0005886">
    <property type="term" value="C:plasma membrane"/>
    <property type="evidence" value="ECO:0007669"/>
    <property type="project" value="UniProtKB-SubCell"/>
</dbReference>
<dbReference type="STRING" id="983920.Y88_1118"/>
<keyword evidence="8" id="KW-0270">Exopolysaccharide synthesis</keyword>
<comment type="similarity">
    <text evidence="2">Belongs to the bacterial sugar transferase family.</text>
</comment>
<dbReference type="eggNOG" id="COG2148">
    <property type="taxonomic scope" value="Bacteria"/>
</dbReference>
<dbReference type="PANTHER" id="PTHR30576:SF4">
    <property type="entry name" value="UNDECAPRENYL-PHOSPHATE GALACTOSE PHOSPHOTRANSFERASE"/>
    <property type="match status" value="1"/>
</dbReference>
<evidence type="ECO:0000256" key="8">
    <source>
        <dbReference type="ARBA" id="ARBA00023169"/>
    </source>
</evidence>
<keyword evidence="7" id="KW-0472">Membrane</keyword>
<evidence type="ECO:0000313" key="11">
    <source>
        <dbReference type="Proteomes" id="UP000004728"/>
    </source>
</evidence>
<keyword evidence="3" id="KW-1003">Cell membrane</keyword>
<dbReference type="GO" id="GO:0016780">
    <property type="term" value="F:phosphotransferase activity, for other substituted phosphate groups"/>
    <property type="evidence" value="ECO:0007669"/>
    <property type="project" value="TreeGrafter"/>
</dbReference>
<dbReference type="HOGENOM" id="CLU_024920_1_0_5"/>
<evidence type="ECO:0000256" key="6">
    <source>
        <dbReference type="ARBA" id="ARBA00022989"/>
    </source>
</evidence>
<proteinExistence type="inferred from homology"/>
<comment type="subcellular location">
    <subcellularLocation>
        <location evidence="1">Cell membrane</location>
    </subcellularLocation>
</comment>
<evidence type="ECO:0000256" key="7">
    <source>
        <dbReference type="ARBA" id="ARBA00023136"/>
    </source>
</evidence>
<keyword evidence="11" id="KW-1185">Reference proteome</keyword>
<dbReference type="AlphaFoldDB" id="F1Z8G9"/>
<dbReference type="GO" id="GO:0000271">
    <property type="term" value="P:polysaccharide biosynthetic process"/>
    <property type="evidence" value="ECO:0007669"/>
    <property type="project" value="UniProtKB-KW"/>
</dbReference>
<dbReference type="InParanoid" id="F1Z8G9"/>
<accession>F1Z8G9</accession>
<dbReference type="RefSeq" id="WP_008065669.1">
    <property type="nucleotide sequence ID" value="NZ_AQWK01000001.1"/>
</dbReference>
<evidence type="ECO:0000259" key="9">
    <source>
        <dbReference type="Pfam" id="PF02397"/>
    </source>
</evidence>
<evidence type="ECO:0000256" key="4">
    <source>
        <dbReference type="ARBA" id="ARBA00022679"/>
    </source>
</evidence>
<keyword evidence="6" id="KW-1133">Transmembrane helix</keyword>
<feature type="domain" description="Bacterial sugar transferase" evidence="9">
    <location>
        <begin position="1"/>
        <end position="190"/>
    </location>
</feature>
<dbReference type="InterPro" id="IPR003362">
    <property type="entry name" value="Bact_transf"/>
</dbReference>
<keyword evidence="5" id="KW-0812">Transmembrane</keyword>
<evidence type="ECO:0000256" key="3">
    <source>
        <dbReference type="ARBA" id="ARBA00022475"/>
    </source>
</evidence>